<dbReference type="Gene3D" id="3.90.1200.10">
    <property type="match status" value="1"/>
</dbReference>
<dbReference type="EMBL" id="LFBV01000001">
    <property type="protein sequence ID" value="OKH95576.1"/>
    <property type="molecule type" value="Genomic_DNA"/>
</dbReference>
<name>A0A1Q4VCM3_9ACTN</name>
<dbReference type="InterPro" id="IPR011009">
    <property type="entry name" value="Kinase-like_dom_sf"/>
</dbReference>
<evidence type="ECO:0000259" key="1">
    <source>
        <dbReference type="Pfam" id="PF01636"/>
    </source>
</evidence>
<organism evidence="2 3">
    <name type="scientific">Streptomyces uncialis</name>
    <dbReference type="NCBI Taxonomy" id="1048205"/>
    <lineage>
        <taxon>Bacteria</taxon>
        <taxon>Bacillati</taxon>
        <taxon>Actinomycetota</taxon>
        <taxon>Actinomycetes</taxon>
        <taxon>Kitasatosporales</taxon>
        <taxon>Streptomycetaceae</taxon>
        <taxon>Streptomyces</taxon>
    </lineage>
</organism>
<dbReference type="Pfam" id="PF01636">
    <property type="entry name" value="APH"/>
    <property type="match status" value="1"/>
</dbReference>
<dbReference type="AlphaFoldDB" id="A0A1Q4VCM3"/>
<reference evidence="2 3" key="1">
    <citation type="submission" date="2015-06" db="EMBL/GenBank/DDBJ databases">
        <title>Cloning and characterization of the uncialamcin biosynthetic gene cluster.</title>
        <authorList>
            <person name="Yan X."/>
            <person name="Huang T."/>
            <person name="Ge H."/>
            <person name="Shen B."/>
        </authorList>
    </citation>
    <scope>NUCLEOTIDE SEQUENCE [LARGE SCALE GENOMIC DNA]</scope>
    <source>
        <strain evidence="2 3">DCA2648</strain>
    </source>
</reference>
<evidence type="ECO:0000313" key="3">
    <source>
        <dbReference type="Proteomes" id="UP000186455"/>
    </source>
</evidence>
<dbReference type="RefSeq" id="WP_073782896.1">
    <property type="nucleotide sequence ID" value="NZ_LFBV01000001.1"/>
</dbReference>
<dbReference type="InterPro" id="IPR002575">
    <property type="entry name" value="Aminoglycoside_PTrfase"/>
</dbReference>
<dbReference type="GO" id="GO:0016740">
    <property type="term" value="F:transferase activity"/>
    <property type="evidence" value="ECO:0007669"/>
    <property type="project" value="UniProtKB-KW"/>
</dbReference>
<feature type="domain" description="Aminoglycoside phosphotransferase" evidence="1">
    <location>
        <begin position="136"/>
        <end position="204"/>
    </location>
</feature>
<dbReference type="SUPFAM" id="SSF56112">
    <property type="entry name" value="Protein kinase-like (PK-like)"/>
    <property type="match status" value="1"/>
</dbReference>
<protein>
    <submittedName>
        <fullName evidence="2">Aminoglycoside phosphotransferase</fullName>
    </submittedName>
</protein>
<sequence length="264" mass="28257">MNDRVGWNELPLSLRTLIEMAAGQVIRADSVADGLNCSLAARVDTVGGGRLFLKGVRDDDLAQVAALACEDSLNEHVTGVSPPVLYRFRAEGWYCLAFGFVDGRYADLGTGSKDLGAVAAALRGLPAVPVPGLPVPDLAERFAGHLDRTESASLKGRCLLHTDLNPHNILIDGRTSAAWFLDWAMPAVGPPWVDPAYVAVRLMECGQPAGDALAWLSGFTSWRDADPLAVKAFVDGTCRAWTARIGERDATPSNERYQALLSGI</sequence>
<keyword evidence="2" id="KW-0808">Transferase</keyword>
<keyword evidence="3" id="KW-1185">Reference proteome</keyword>
<accession>A0A1Q4VCM3</accession>
<gene>
    <name evidence="2" type="ORF">AB852_01810</name>
</gene>
<dbReference type="STRING" id="1048205.AB852_01810"/>
<proteinExistence type="predicted"/>
<comment type="caution">
    <text evidence="2">The sequence shown here is derived from an EMBL/GenBank/DDBJ whole genome shotgun (WGS) entry which is preliminary data.</text>
</comment>
<dbReference type="Proteomes" id="UP000186455">
    <property type="component" value="Unassembled WGS sequence"/>
</dbReference>
<evidence type="ECO:0000313" key="2">
    <source>
        <dbReference type="EMBL" id="OKH95576.1"/>
    </source>
</evidence>